<evidence type="ECO:0000313" key="2">
    <source>
        <dbReference type="Proteomes" id="UP001152300"/>
    </source>
</evidence>
<dbReference type="OrthoDB" id="3467823at2759"/>
<accession>A0A9X0AF33</accession>
<sequence>MTRWENGHGTSSKPIPVDIADGANSSHLDAVYKSIWDRFIALEQSDLDRANLPLGSGPRQNDGIEGLSVNWQGNTGGEWAANEQTLITEKTRVGIWQILSTNPHAIIHCNVKDSKLGGIVWSPPKY</sequence>
<evidence type="ECO:0000313" key="1">
    <source>
        <dbReference type="EMBL" id="KAJ8059713.1"/>
    </source>
</evidence>
<name>A0A9X0AF33_9HELO</name>
<dbReference type="AlphaFoldDB" id="A0A9X0AF33"/>
<keyword evidence="2" id="KW-1185">Reference proteome</keyword>
<dbReference type="EMBL" id="JAPEIS010000014">
    <property type="protein sequence ID" value="KAJ8059713.1"/>
    <property type="molecule type" value="Genomic_DNA"/>
</dbReference>
<reference evidence="1" key="1">
    <citation type="submission" date="2022-11" db="EMBL/GenBank/DDBJ databases">
        <title>Genome Resource of Sclerotinia nivalis Strain SnTB1, a Plant Pathogen Isolated from American Ginseng.</title>
        <authorList>
            <person name="Fan S."/>
        </authorList>
    </citation>
    <scope>NUCLEOTIDE SEQUENCE</scope>
    <source>
        <strain evidence="1">SnTB1</strain>
    </source>
</reference>
<protein>
    <submittedName>
        <fullName evidence="1">Uncharacterized protein</fullName>
    </submittedName>
</protein>
<dbReference type="Proteomes" id="UP001152300">
    <property type="component" value="Unassembled WGS sequence"/>
</dbReference>
<gene>
    <name evidence="1" type="ORF">OCU04_011359</name>
</gene>
<comment type="caution">
    <text evidence="1">The sequence shown here is derived from an EMBL/GenBank/DDBJ whole genome shotgun (WGS) entry which is preliminary data.</text>
</comment>
<proteinExistence type="predicted"/>
<organism evidence="1 2">
    <name type="scientific">Sclerotinia nivalis</name>
    <dbReference type="NCBI Taxonomy" id="352851"/>
    <lineage>
        <taxon>Eukaryota</taxon>
        <taxon>Fungi</taxon>
        <taxon>Dikarya</taxon>
        <taxon>Ascomycota</taxon>
        <taxon>Pezizomycotina</taxon>
        <taxon>Leotiomycetes</taxon>
        <taxon>Helotiales</taxon>
        <taxon>Sclerotiniaceae</taxon>
        <taxon>Sclerotinia</taxon>
    </lineage>
</organism>